<dbReference type="EMBL" id="CM042883">
    <property type="protein sequence ID" value="KAI4376233.1"/>
    <property type="molecule type" value="Genomic_DNA"/>
</dbReference>
<reference evidence="2" key="1">
    <citation type="journal article" date="2023" name="Front. Plant Sci.">
        <title>Chromosomal-level genome assembly of Melastoma candidum provides insights into trichome evolution.</title>
        <authorList>
            <person name="Zhong Y."/>
            <person name="Wu W."/>
            <person name="Sun C."/>
            <person name="Zou P."/>
            <person name="Liu Y."/>
            <person name="Dai S."/>
            <person name="Zhou R."/>
        </authorList>
    </citation>
    <scope>NUCLEOTIDE SEQUENCE [LARGE SCALE GENOMIC DNA]</scope>
</reference>
<protein>
    <submittedName>
        <fullName evidence="1">Uncharacterized protein</fullName>
    </submittedName>
</protein>
<keyword evidence="2" id="KW-1185">Reference proteome</keyword>
<organism evidence="1 2">
    <name type="scientific">Melastoma candidum</name>
    <dbReference type="NCBI Taxonomy" id="119954"/>
    <lineage>
        <taxon>Eukaryota</taxon>
        <taxon>Viridiplantae</taxon>
        <taxon>Streptophyta</taxon>
        <taxon>Embryophyta</taxon>
        <taxon>Tracheophyta</taxon>
        <taxon>Spermatophyta</taxon>
        <taxon>Magnoliopsida</taxon>
        <taxon>eudicotyledons</taxon>
        <taxon>Gunneridae</taxon>
        <taxon>Pentapetalae</taxon>
        <taxon>rosids</taxon>
        <taxon>malvids</taxon>
        <taxon>Myrtales</taxon>
        <taxon>Melastomataceae</taxon>
        <taxon>Melastomatoideae</taxon>
        <taxon>Melastomateae</taxon>
        <taxon>Melastoma</taxon>
    </lineage>
</organism>
<proteinExistence type="predicted"/>
<accession>A0ACB9RFL3</accession>
<dbReference type="Proteomes" id="UP001057402">
    <property type="component" value="Chromosome 4"/>
</dbReference>
<evidence type="ECO:0000313" key="1">
    <source>
        <dbReference type="EMBL" id="KAI4376233.1"/>
    </source>
</evidence>
<gene>
    <name evidence="1" type="ORF">MLD38_014018</name>
</gene>
<sequence length="398" mass="45057">MKKYTTEVGLIKCYKACWIADGMMVGSVDDHFKKLRPYLAALRNRYPRSCFELMTDLTLSTGLHTTFRRLYIGIEALIKGFLLGCRRVVGFDGTFIKTKVGGMLLSAVGRDGNDGMYPIAWAVVEGENQNSWTWFLDLLFKQLNVGSGHGWTFISDQQKVCLSLYIYSTLVIAISNLKCFLFQGLLNAISLLVPDAESRNCSRHIYQNWTVKHKGIFLKSCFYKAVRSTNEVDFQIAIREMSFGRDGVPVSVLAAEDFNKQGPHHFCKAFFKTSSKCGTHSNNMSETFNSYIVAARRLPLIDMLERIRRLLMVRQVEKKKAAAKRTDLVTQHVRENIESMKETAARYVVKPSITDKFEVSMPLADSNRFLVDLRAGSCSCRSWELAETGHTIPDLGQS</sequence>
<name>A0ACB9RFL3_9MYRT</name>
<comment type="caution">
    <text evidence="1">The sequence shown here is derived from an EMBL/GenBank/DDBJ whole genome shotgun (WGS) entry which is preliminary data.</text>
</comment>
<evidence type="ECO:0000313" key="2">
    <source>
        <dbReference type="Proteomes" id="UP001057402"/>
    </source>
</evidence>